<reference evidence="1" key="1">
    <citation type="submission" date="2013-04" db="EMBL/GenBank/DDBJ databases">
        <authorList>
            <person name="Qu J."/>
            <person name="Murali S.C."/>
            <person name="Bandaranaike D."/>
            <person name="Bellair M."/>
            <person name="Blankenburg K."/>
            <person name="Chao H."/>
            <person name="Dinh H."/>
            <person name="Doddapaneni H."/>
            <person name="Downs B."/>
            <person name="Dugan-Rocha S."/>
            <person name="Elkadiri S."/>
            <person name="Gnanaolivu R.D."/>
            <person name="Hernandez B."/>
            <person name="Javaid M."/>
            <person name="Jayaseelan J.C."/>
            <person name="Lee S."/>
            <person name="Li M."/>
            <person name="Ming W."/>
            <person name="Munidasa M."/>
            <person name="Muniz J."/>
            <person name="Nguyen L."/>
            <person name="Ongeri F."/>
            <person name="Osuji N."/>
            <person name="Pu L.-L."/>
            <person name="Puazo M."/>
            <person name="Qu C."/>
            <person name="Quiroz J."/>
            <person name="Raj R."/>
            <person name="Weissenberger G."/>
            <person name="Xin Y."/>
            <person name="Zou X."/>
            <person name="Han Y."/>
            <person name="Richards S."/>
            <person name="Worley K."/>
            <person name="Muzny D."/>
            <person name="Gibbs R."/>
        </authorList>
    </citation>
    <scope>NUCLEOTIDE SEQUENCE</scope>
    <source>
        <strain evidence="1">Sampled in the wild</strain>
    </source>
</reference>
<protein>
    <submittedName>
        <fullName evidence="1">Uncharacterized protein</fullName>
    </submittedName>
</protein>
<proteinExistence type="predicted"/>
<gene>
    <name evidence="1" type="ORF">J437_LFUL008690</name>
</gene>
<dbReference type="Proteomes" id="UP000792457">
    <property type="component" value="Unassembled WGS sequence"/>
</dbReference>
<organism evidence="1 2">
    <name type="scientific">Ladona fulva</name>
    <name type="common">Scarce chaser dragonfly</name>
    <name type="synonym">Libellula fulva</name>
    <dbReference type="NCBI Taxonomy" id="123851"/>
    <lineage>
        <taxon>Eukaryota</taxon>
        <taxon>Metazoa</taxon>
        <taxon>Ecdysozoa</taxon>
        <taxon>Arthropoda</taxon>
        <taxon>Hexapoda</taxon>
        <taxon>Insecta</taxon>
        <taxon>Pterygota</taxon>
        <taxon>Palaeoptera</taxon>
        <taxon>Odonata</taxon>
        <taxon>Epiprocta</taxon>
        <taxon>Anisoptera</taxon>
        <taxon>Libelluloidea</taxon>
        <taxon>Libellulidae</taxon>
        <taxon>Ladona</taxon>
    </lineage>
</organism>
<keyword evidence="2" id="KW-1185">Reference proteome</keyword>
<name>A0A8K0K6M7_LADFU</name>
<reference evidence="1" key="2">
    <citation type="submission" date="2017-10" db="EMBL/GenBank/DDBJ databases">
        <title>Ladona fulva Genome sequencing and assembly.</title>
        <authorList>
            <person name="Murali S."/>
            <person name="Richards S."/>
            <person name="Bandaranaike D."/>
            <person name="Bellair M."/>
            <person name="Blankenburg K."/>
            <person name="Chao H."/>
            <person name="Dinh H."/>
            <person name="Doddapaneni H."/>
            <person name="Dugan-Rocha S."/>
            <person name="Elkadiri S."/>
            <person name="Gnanaolivu R."/>
            <person name="Hernandez B."/>
            <person name="Skinner E."/>
            <person name="Javaid M."/>
            <person name="Lee S."/>
            <person name="Li M."/>
            <person name="Ming W."/>
            <person name="Munidasa M."/>
            <person name="Muniz J."/>
            <person name="Nguyen L."/>
            <person name="Hughes D."/>
            <person name="Osuji N."/>
            <person name="Pu L.-L."/>
            <person name="Puazo M."/>
            <person name="Qu C."/>
            <person name="Quiroz J."/>
            <person name="Raj R."/>
            <person name="Weissenberger G."/>
            <person name="Xin Y."/>
            <person name="Zou X."/>
            <person name="Han Y."/>
            <person name="Worley K."/>
            <person name="Muzny D."/>
            <person name="Gibbs R."/>
        </authorList>
    </citation>
    <scope>NUCLEOTIDE SEQUENCE</scope>
    <source>
        <strain evidence="1">Sampled in the wild</strain>
    </source>
</reference>
<evidence type="ECO:0000313" key="2">
    <source>
        <dbReference type="Proteomes" id="UP000792457"/>
    </source>
</evidence>
<dbReference type="AlphaFoldDB" id="A0A8K0K6M7"/>
<evidence type="ECO:0000313" key="1">
    <source>
        <dbReference type="EMBL" id="KAG8228701.1"/>
    </source>
</evidence>
<accession>A0A8K0K6M7</accession>
<feature type="non-terminal residue" evidence="1">
    <location>
        <position position="1"/>
    </location>
</feature>
<dbReference type="EMBL" id="KZ308381">
    <property type="protein sequence ID" value="KAG8228701.1"/>
    <property type="molecule type" value="Genomic_DNA"/>
</dbReference>
<sequence length="92" mass="10876">MKCIIHTIAFPLLIVFKTFFQSVIFPNTLKYSKMFPIIDKGNSSKYLCKAFDCVFHNTLKQKFAYYGFQGLELKLMESYARNQKQSFIIKRD</sequence>
<comment type="caution">
    <text evidence="1">The sequence shown here is derived from an EMBL/GenBank/DDBJ whole genome shotgun (WGS) entry which is preliminary data.</text>
</comment>